<accession>A0A1G8AX13</accession>
<sequence length="122" mass="14405">MSVKKKVLWSLLILILVFVGIIGYLYYFLFYSMSRLPEGDFIKQVDSPDKRHTIKMYIVYGGATVAPAVRGELITNKKETKKNIYWDYRTLDTNVKWLDNDTVSINGHEIDVEKELYDYRRK</sequence>
<organism evidence="2 3">
    <name type="scientific">Aneurinibacillus thermoaerophilus</name>
    <dbReference type="NCBI Taxonomy" id="143495"/>
    <lineage>
        <taxon>Bacteria</taxon>
        <taxon>Bacillati</taxon>
        <taxon>Bacillota</taxon>
        <taxon>Bacilli</taxon>
        <taxon>Bacillales</taxon>
        <taxon>Paenibacillaceae</taxon>
        <taxon>Aneurinibacillus group</taxon>
        <taxon>Aneurinibacillus</taxon>
    </lineage>
</organism>
<protein>
    <recommendedName>
        <fullName evidence="4">DUF5412 domain-containing protein</fullName>
    </recommendedName>
</protein>
<dbReference type="Pfam" id="PF17428">
    <property type="entry name" value="DUF5412"/>
    <property type="match status" value="1"/>
</dbReference>
<dbReference type="InterPro" id="IPR035406">
    <property type="entry name" value="DUF5412"/>
</dbReference>
<dbReference type="AlphaFoldDB" id="A0A1G8AX13"/>
<evidence type="ECO:0008006" key="4">
    <source>
        <dbReference type="Google" id="ProtNLM"/>
    </source>
</evidence>
<proteinExistence type="predicted"/>
<name>A0A1G8AX13_ANETH</name>
<dbReference type="RefSeq" id="WP_175493604.1">
    <property type="nucleotide sequence ID" value="NZ_FNDE01000018.1"/>
</dbReference>
<feature type="transmembrane region" description="Helical" evidence="1">
    <location>
        <begin position="7"/>
        <end position="29"/>
    </location>
</feature>
<reference evidence="2 3" key="1">
    <citation type="submission" date="2016-10" db="EMBL/GenBank/DDBJ databases">
        <authorList>
            <person name="de Groot N.N."/>
        </authorList>
    </citation>
    <scope>NUCLEOTIDE SEQUENCE [LARGE SCALE GENOMIC DNA]</scope>
    <source>
        <strain evidence="2 3">L 420-91</strain>
    </source>
</reference>
<keyword evidence="1" id="KW-1133">Transmembrane helix</keyword>
<keyword evidence="1" id="KW-0472">Membrane</keyword>
<dbReference type="Proteomes" id="UP000198956">
    <property type="component" value="Unassembled WGS sequence"/>
</dbReference>
<keyword evidence="1" id="KW-0812">Transmembrane</keyword>
<evidence type="ECO:0000256" key="1">
    <source>
        <dbReference type="SAM" id="Phobius"/>
    </source>
</evidence>
<dbReference type="EMBL" id="FNDE01000018">
    <property type="protein sequence ID" value="SDH25404.1"/>
    <property type="molecule type" value="Genomic_DNA"/>
</dbReference>
<evidence type="ECO:0000313" key="2">
    <source>
        <dbReference type="EMBL" id="SDH25404.1"/>
    </source>
</evidence>
<evidence type="ECO:0000313" key="3">
    <source>
        <dbReference type="Proteomes" id="UP000198956"/>
    </source>
</evidence>
<gene>
    <name evidence="2" type="ORF">SAMN04489735_101865</name>
</gene>